<protein>
    <submittedName>
        <fullName evidence="2">Uncharacterized protein</fullName>
    </submittedName>
</protein>
<feature type="compositionally biased region" description="Acidic residues" evidence="1">
    <location>
        <begin position="235"/>
        <end position="245"/>
    </location>
</feature>
<feature type="compositionally biased region" description="Pro residues" evidence="1">
    <location>
        <begin position="134"/>
        <end position="155"/>
    </location>
</feature>
<keyword evidence="3" id="KW-1185">Reference proteome</keyword>
<feature type="region of interest" description="Disordered" evidence="1">
    <location>
        <begin position="1"/>
        <end position="24"/>
    </location>
</feature>
<name>A0AAW0AMZ8_9AGAR</name>
<dbReference type="AlphaFoldDB" id="A0AAW0AMZ8"/>
<accession>A0AAW0AMZ8</accession>
<feature type="compositionally biased region" description="Acidic residues" evidence="1">
    <location>
        <begin position="108"/>
        <end position="123"/>
    </location>
</feature>
<sequence>MPLPHHPILKHPSSQQPIPNYDPFPHLLDPQVHFPPSPSLTRTFKAHSAAQYDRTPIQVAPNACALPARGCPGRTYYDQSSRAKKALAQAPVTRRGASLHPRALNAAPDDEDEDEEDDDDDSEERTPTRTSPYIPLPVPPPIPHSAYPYAPPPLVPDLSSESDESDGFASPPPELASAPSSHSSSSAYPQHRPSPSSHSPQYSPQFSSHSPQSHSSQSSLRPRRPQTPFARSSSPDEEGYEEEDLPASYSHSPHSSRSSTRDRHTRERSRSRSRERDRDRKDHKDGKKDKDNKRVSSLCRVLKAASFRDAEGDGCLGGF</sequence>
<reference evidence="2 3" key="1">
    <citation type="journal article" date="2024" name="J Genomics">
        <title>Draft genome sequencing and assembly of Favolaschia claudopus CIRM-BRFM 2984 isolated from oak limbs.</title>
        <authorList>
            <person name="Navarro D."/>
            <person name="Drula E."/>
            <person name="Chaduli D."/>
            <person name="Cazenave R."/>
            <person name="Ahrendt S."/>
            <person name="Wang J."/>
            <person name="Lipzen A."/>
            <person name="Daum C."/>
            <person name="Barry K."/>
            <person name="Grigoriev I.V."/>
            <person name="Favel A."/>
            <person name="Rosso M.N."/>
            <person name="Martin F."/>
        </authorList>
    </citation>
    <scope>NUCLEOTIDE SEQUENCE [LARGE SCALE GENOMIC DNA]</scope>
    <source>
        <strain evidence="2 3">CIRM-BRFM 2984</strain>
    </source>
</reference>
<comment type="caution">
    <text evidence="2">The sequence shown here is derived from an EMBL/GenBank/DDBJ whole genome shotgun (WGS) entry which is preliminary data.</text>
</comment>
<dbReference type="Proteomes" id="UP001362999">
    <property type="component" value="Unassembled WGS sequence"/>
</dbReference>
<gene>
    <name evidence="2" type="ORF">R3P38DRAFT_3322166</name>
</gene>
<evidence type="ECO:0000313" key="2">
    <source>
        <dbReference type="EMBL" id="KAK7014209.1"/>
    </source>
</evidence>
<organism evidence="2 3">
    <name type="scientific">Favolaschia claudopus</name>
    <dbReference type="NCBI Taxonomy" id="2862362"/>
    <lineage>
        <taxon>Eukaryota</taxon>
        <taxon>Fungi</taxon>
        <taxon>Dikarya</taxon>
        <taxon>Basidiomycota</taxon>
        <taxon>Agaricomycotina</taxon>
        <taxon>Agaricomycetes</taxon>
        <taxon>Agaricomycetidae</taxon>
        <taxon>Agaricales</taxon>
        <taxon>Marasmiineae</taxon>
        <taxon>Mycenaceae</taxon>
        <taxon>Favolaschia</taxon>
    </lineage>
</organism>
<evidence type="ECO:0000256" key="1">
    <source>
        <dbReference type="SAM" id="MobiDB-lite"/>
    </source>
</evidence>
<feature type="region of interest" description="Disordered" evidence="1">
    <location>
        <begin position="82"/>
        <end position="297"/>
    </location>
</feature>
<evidence type="ECO:0000313" key="3">
    <source>
        <dbReference type="Proteomes" id="UP001362999"/>
    </source>
</evidence>
<proteinExistence type="predicted"/>
<dbReference type="EMBL" id="JAWWNJ010000057">
    <property type="protein sequence ID" value="KAK7014209.1"/>
    <property type="molecule type" value="Genomic_DNA"/>
</dbReference>
<feature type="compositionally biased region" description="Low complexity" evidence="1">
    <location>
        <begin position="175"/>
        <end position="220"/>
    </location>
</feature>
<feature type="compositionally biased region" description="Basic and acidic residues" evidence="1">
    <location>
        <begin position="259"/>
        <end position="294"/>
    </location>
</feature>